<evidence type="ECO:0000313" key="3">
    <source>
        <dbReference type="Proteomes" id="UP000626786"/>
    </source>
</evidence>
<evidence type="ECO:0000313" key="2">
    <source>
        <dbReference type="EMBL" id="MBD7984913.1"/>
    </source>
</evidence>
<dbReference type="RefSeq" id="WP_191694614.1">
    <property type="nucleotide sequence ID" value="NZ_JACSQN010000008.1"/>
</dbReference>
<keyword evidence="3" id="KW-1185">Reference proteome</keyword>
<organism evidence="2 3">
    <name type="scientific">Sporosarcina quadrami</name>
    <dbReference type="NCBI Taxonomy" id="2762234"/>
    <lineage>
        <taxon>Bacteria</taxon>
        <taxon>Bacillati</taxon>
        <taxon>Bacillota</taxon>
        <taxon>Bacilli</taxon>
        <taxon>Bacillales</taxon>
        <taxon>Caryophanaceae</taxon>
        <taxon>Sporosarcina</taxon>
    </lineage>
</organism>
<gene>
    <name evidence="2" type="ORF">H9649_09980</name>
</gene>
<proteinExistence type="predicted"/>
<comment type="caution">
    <text evidence="2">The sequence shown here is derived from an EMBL/GenBank/DDBJ whole genome shotgun (WGS) entry which is preliminary data.</text>
</comment>
<feature type="transmembrane region" description="Helical" evidence="1">
    <location>
        <begin position="7"/>
        <end position="29"/>
    </location>
</feature>
<reference evidence="2 3" key="1">
    <citation type="submission" date="2020-08" db="EMBL/GenBank/DDBJ databases">
        <title>A Genomic Blueprint of the Chicken Gut Microbiome.</title>
        <authorList>
            <person name="Gilroy R."/>
            <person name="Ravi A."/>
            <person name="Getino M."/>
            <person name="Pursley I."/>
            <person name="Horton D.L."/>
            <person name="Alikhan N.-F."/>
            <person name="Baker D."/>
            <person name="Gharbi K."/>
            <person name="Hall N."/>
            <person name="Watson M."/>
            <person name="Adriaenssens E.M."/>
            <person name="Foster-Nyarko E."/>
            <person name="Jarju S."/>
            <person name="Secka A."/>
            <person name="Antonio M."/>
            <person name="Oren A."/>
            <person name="Chaudhuri R."/>
            <person name="La Ragione R.M."/>
            <person name="Hildebrand F."/>
            <person name="Pallen M.J."/>
        </authorList>
    </citation>
    <scope>NUCLEOTIDE SEQUENCE [LARGE SCALE GENOMIC DNA]</scope>
    <source>
        <strain evidence="2 3">Sa2YVA2</strain>
    </source>
</reference>
<keyword evidence="1" id="KW-0812">Transmembrane</keyword>
<dbReference type="Proteomes" id="UP000626786">
    <property type="component" value="Unassembled WGS sequence"/>
</dbReference>
<feature type="transmembrane region" description="Helical" evidence="1">
    <location>
        <begin position="112"/>
        <end position="136"/>
    </location>
</feature>
<evidence type="ECO:0000256" key="1">
    <source>
        <dbReference type="SAM" id="Phobius"/>
    </source>
</evidence>
<sequence>MANIKETIGLAVISLLFSLFTWALISSYIEEYDLLSMEPASGIVTEKTGTKSLFKPPAYHVRVLLPNGKESPYLHRVSKKQLNAISVGDRVEGYSAHSADFSTIRDIFYDSLFYFFGIIILGFIAFCCLVAFVFSIPGIERLEKKTPSKRKKKRKRKKRNKSREQVERSGWRIAWSVIFIFLLFLTPAAINTVRKLWPFGKTEKHAMIVDTNSYVTYRRHEDSSYELTISFLDHAGNHIRVIKDVTNHTYQQYNIGDILPITYRNANPYDIFVPGTSIWDIYYAVLTAEAFVYMVIIAVTVFVGWAYWTGGRKKKA</sequence>
<protein>
    <recommendedName>
        <fullName evidence="4">DUF3592 domain-containing protein</fullName>
    </recommendedName>
</protein>
<evidence type="ECO:0008006" key="4">
    <source>
        <dbReference type="Google" id="ProtNLM"/>
    </source>
</evidence>
<feature type="transmembrane region" description="Helical" evidence="1">
    <location>
        <begin position="169"/>
        <end position="190"/>
    </location>
</feature>
<dbReference type="EMBL" id="JACSQN010000008">
    <property type="protein sequence ID" value="MBD7984913.1"/>
    <property type="molecule type" value="Genomic_DNA"/>
</dbReference>
<accession>A0ABR8UB11</accession>
<keyword evidence="1" id="KW-0472">Membrane</keyword>
<name>A0ABR8UB11_9BACL</name>
<keyword evidence="1" id="KW-1133">Transmembrane helix</keyword>
<feature type="transmembrane region" description="Helical" evidence="1">
    <location>
        <begin position="281"/>
        <end position="308"/>
    </location>
</feature>